<keyword evidence="5" id="KW-1185">Reference proteome</keyword>
<evidence type="ECO:0000256" key="1">
    <source>
        <dbReference type="ARBA" id="ARBA00022723"/>
    </source>
</evidence>
<keyword evidence="2" id="KW-0862">Zinc</keyword>
<sequence length="189" mass="21490">MPWIRSCLCHQEKKKPPSISPPVHLMLKPETSAGPSHAFRCKVFKKPRPCHLCHQPILNQGSCCRVCKYVCHKVCESKEAADRFMDTSWQIHKQWFTETNAAAFPTAEIQPADNQTNVNPNESTLTKTKRTNSIPNGIIRYSDDDARERKSGTPIRKIVQIETVQTTCESISPPEKIKTDAVLVRFFEV</sequence>
<evidence type="ECO:0000256" key="2">
    <source>
        <dbReference type="ARBA" id="ARBA00022833"/>
    </source>
</evidence>
<dbReference type="PROSITE" id="PS50081">
    <property type="entry name" value="ZF_DAG_PE_2"/>
    <property type="match status" value="1"/>
</dbReference>
<evidence type="ECO:0000313" key="4">
    <source>
        <dbReference type="EMBL" id="KAK5646402.1"/>
    </source>
</evidence>
<dbReference type="InterPro" id="IPR046349">
    <property type="entry name" value="C1-like_sf"/>
</dbReference>
<gene>
    <name evidence="4" type="ORF">RI129_004866</name>
</gene>
<protein>
    <recommendedName>
        <fullName evidence="3">Phorbol-ester/DAG-type domain-containing protein</fullName>
    </recommendedName>
</protein>
<dbReference type="Gene3D" id="3.30.60.20">
    <property type="match status" value="1"/>
</dbReference>
<accession>A0AAN7ZKZ1</accession>
<dbReference type="EMBL" id="JAVRBK010000003">
    <property type="protein sequence ID" value="KAK5646402.1"/>
    <property type="molecule type" value="Genomic_DNA"/>
</dbReference>
<organism evidence="4 5">
    <name type="scientific">Pyrocoelia pectoralis</name>
    <dbReference type="NCBI Taxonomy" id="417401"/>
    <lineage>
        <taxon>Eukaryota</taxon>
        <taxon>Metazoa</taxon>
        <taxon>Ecdysozoa</taxon>
        <taxon>Arthropoda</taxon>
        <taxon>Hexapoda</taxon>
        <taxon>Insecta</taxon>
        <taxon>Pterygota</taxon>
        <taxon>Neoptera</taxon>
        <taxon>Endopterygota</taxon>
        <taxon>Coleoptera</taxon>
        <taxon>Polyphaga</taxon>
        <taxon>Elateriformia</taxon>
        <taxon>Elateroidea</taxon>
        <taxon>Lampyridae</taxon>
        <taxon>Lampyrinae</taxon>
        <taxon>Pyrocoelia</taxon>
    </lineage>
</organism>
<keyword evidence="1" id="KW-0479">Metal-binding</keyword>
<dbReference type="SUPFAM" id="SSF57889">
    <property type="entry name" value="Cysteine-rich domain"/>
    <property type="match status" value="1"/>
</dbReference>
<feature type="domain" description="Phorbol-ester/DAG-type" evidence="3">
    <location>
        <begin position="36"/>
        <end position="83"/>
    </location>
</feature>
<dbReference type="Proteomes" id="UP001329430">
    <property type="component" value="Chromosome 3"/>
</dbReference>
<proteinExistence type="predicted"/>
<dbReference type="GO" id="GO:0046872">
    <property type="term" value="F:metal ion binding"/>
    <property type="evidence" value="ECO:0007669"/>
    <property type="project" value="UniProtKB-KW"/>
</dbReference>
<evidence type="ECO:0000313" key="5">
    <source>
        <dbReference type="Proteomes" id="UP001329430"/>
    </source>
</evidence>
<name>A0AAN7ZKZ1_9COLE</name>
<dbReference type="AlphaFoldDB" id="A0AAN7ZKZ1"/>
<comment type="caution">
    <text evidence="4">The sequence shown here is derived from an EMBL/GenBank/DDBJ whole genome shotgun (WGS) entry which is preliminary data.</text>
</comment>
<dbReference type="InterPro" id="IPR002219">
    <property type="entry name" value="PKC_DAG/PE"/>
</dbReference>
<evidence type="ECO:0000259" key="3">
    <source>
        <dbReference type="PROSITE" id="PS50081"/>
    </source>
</evidence>
<reference evidence="4 5" key="1">
    <citation type="journal article" date="2024" name="Insects">
        <title>An Improved Chromosome-Level Genome Assembly of the Firefly Pyrocoelia pectoralis.</title>
        <authorList>
            <person name="Fu X."/>
            <person name="Meyer-Rochow V.B."/>
            <person name="Ballantyne L."/>
            <person name="Zhu X."/>
        </authorList>
    </citation>
    <scope>NUCLEOTIDE SEQUENCE [LARGE SCALE GENOMIC DNA]</scope>
    <source>
        <strain evidence="4">XCY_ONT2</strain>
    </source>
</reference>